<name>A0A6U3WXX2_9STRA</name>
<proteinExistence type="predicted"/>
<accession>A0A6U3WXX2</accession>
<evidence type="ECO:0000256" key="1">
    <source>
        <dbReference type="SAM" id="MobiDB-lite"/>
    </source>
</evidence>
<sequence>MQHGSQTPRRGGDGRSSVKFSSPPSPMKFYFSRKPSMALRKKDLPLEKEAVGVYTPIGIIFVCIKMTVPLAYLYILLVLLRELCQSFPATVHIPIEKYVPLLASIILRMEKSSIFMEVWAVIEALFYIFLKLNIHWMQASDPLEASLSSAPMMELGERQSLWDKMMESLSDEPVSFITGWFFDQELHDISKYDILDFVAWSMFEARNQEHLTHDELRQLDTFVEDYEWRLSIYLHGLSDESLINKPTESGSLNKLNQESHYTVLTKVGENFVSSKNHMATHTSCSSLESLVSSTSIHPIVEERPCPHKWFRFRESSHDNPPTFFTNLYENYKRRYEQYRQMLENPNFHPVQDFRNFMAEKKQQIYEAEENAMATASHMYENAYFTFVNKGSNFDKQITAISQSTYEQLTEVWNSMWEMKGRLGTANFISSRRKALNQQMKGYRRLLTQMVSMSSAVPSKQMADLMRKITQCNEALERIECSARDAFITATGFASKNLPQREEPKRYAKYSSDPLLNVTTYPLMLHLLILSITDGGLQILMKKRGFERKRIGQINYYYHPGLASSNLADDQDDTIDAAPIVFCHGIGIGLIIYLPLIDELLKLGRPVFLPEIPYVSGFRPWQSQYSVLPPAAVVSTLTAMLASNGYLHGVFTGHSYGTSWLSYMCKYAPNAIAAVLFLDPICFCLHHAYLTKQFVYHRPDPGMITYMIRTDAMINWTIQRSFPWTRVSLFVEQIPDIPCSVFLSDRDALVPAERAERYFRSKGAPVLDFSDVDKEHFTKGPINVTVFRGDRHGDWVERSCTAVRIAEAVEVICSQVRKESRKCR</sequence>
<reference evidence="3" key="1">
    <citation type="submission" date="2021-01" db="EMBL/GenBank/DDBJ databases">
        <authorList>
            <person name="Corre E."/>
            <person name="Pelletier E."/>
            <person name="Niang G."/>
            <person name="Scheremetjew M."/>
            <person name="Finn R."/>
            <person name="Kale V."/>
            <person name="Holt S."/>
            <person name="Cochrane G."/>
            <person name="Meng A."/>
            <person name="Brown T."/>
            <person name="Cohen L."/>
        </authorList>
    </citation>
    <scope>NUCLEOTIDE SEQUENCE</scope>
    <source>
        <strain evidence="3">GSO104</strain>
    </source>
</reference>
<evidence type="ECO:0000313" key="3">
    <source>
        <dbReference type="EMBL" id="CAE4583606.1"/>
    </source>
</evidence>
<dbReference type="SUPFAM" id="SSF53474">
    <property type="entry name" value="alpha/beta-Hydrolases"/>
    <property type="match status" value="1"/>
</dbReference>
<dbReference type="EMBL" id="HBNS01003456">
    <property type="protein sequence ID" value="CAE4583606.1"/>
    <property type="molecule type" value="Transcribed_RNA"/>
</dbReference>
<feature type="region of interest" description="Disordered" evidence="1">
    <location>
        <begin position="1"/>
        <end position="26"/>
    </location>
</feature>
<gene>
    <name evidence="3" type="ORF">DBRI00130_LOCUS2804</name>
</gene>
<dbReference type="Gene3D" id="3.40.50.1820">
    <property type="entry name" value="alpha/beta hydrolase"/>
    <property type="match status" value="1"/>
</dbReference>
<dbReference type="PANTHER" id="PTHR37471">
    <property type="entry name" value="UNNAMED PRODUCT"/>
    <property type="match status" value="1"/>
</dbReference>
<keyword evidence="2" id="KW-0472">Membrane</keyword>
<evidence type="ECO:0008006" key="4">
    <source>
        <dbReference type="Google" id="ProtNLM"/>
    </source>
</evidence>
<protein>
    <recommendedName>
        <fullName evidence="4">AB hydrolase-1 domain-containing protein</fullName>
    </recommendedName>
</protein>
<dbReference type="PANTHER" id="PTHR37471:SF1">
    <property type="entry name" value="AB HYDROLASE-1 DOMAIN-CONTAINING PROTEIN"/>
    <property type="match status" value="1"/>
</dbReference>
<organism evidence="3">
    <name type="scientific">Ditylum brightwellii</name>
    <dbReference type="NCBI Taxonomy" id="49249"/>
    <lineage>
        <taxon>Eukaryota</taxon>
        <taxon>Sar</taxon>
        <taxon>Stramenopiles</taxon>
        <taxon>Ochrophyta</taxon>
        <taxon>Bacillariophyta</taxon>
        <taxon>Mediophyceae</taxon>
        <taxon>Lithodesmiophycidae</taxon>
        <taxon>Lithodesmiales</taxon>
        <taxon>Lithodesmiaceae</taxon>
        <taxon>Ditylum</taxon>
    </lineage>
</organism>
<evidence type="ECO:0000256" key="2">
    <source>
        <dbReference type="SAM" id="Phobius"/>
    </source>
</evidence>
<keyword evidence="2" id="KW-0812">Transmembrane</keyword>
<dbReference type="InterPro" id="IPR029058">
    <property type="entry name" value="AB_hydrolase_fold"/>
</dbReference>
<keyword evidence="2" id="KW-1133">Transmembrane helix</keyword>
<dbReference type="AlphaFoldDB" id="A0A6U3WXX2"/>
<feature type="transmembrane region" description="Helical" evidence="2">
    <location>
        <begin position="53"/>
        <end position="80"/>
    </location>
</feature>